<dbReference type="Gene3D" id="3.30.1370.160">
    <property type="match status" value="1"/>
</dbReference>
<dbReference type="EMBL" id="AUSU01004688">
    <property type="protein sequence ID" value="EPS64655.1"/>
    <property type="molecule type" value="Genomic_DNA"/>
</dbReference>
<comment type="caution">
    <text evidence="1">The sequence shown here is derived from an EMBL/GenBank/DDBJ whole genome shotgun (WGS) entry which is preliminary data.</text>
</comment>
<proteinExistence type="predicted"/>
<feature type="non-terminal residue" evidence="1">
    <location>
        <position position="89"/>
    </location>
</feature>
<name>S8CCL9_9LAMI</name>
<gene>
    <name evidence="1" type="ORF">M569_10126</name>
</gene>
<dbReference type="OrthoDB" id="4150at2759"/>
<evidence type="ECO:0000313" key="1">
    <source>
        <dbReference type="EMBL" id="EPS64655.1"/>
    </source>
</evidence>
<accession>S8CCL9</accession>
<sequence length="89" mass="9976">DRSMVRFSSILSQVNRASSRREVLHTDFLTPPALKESMMTLEKFSDIKMAPQGGYPEAERCRLSVGHTDVFSSDLDIVAAIRSVSSMHF</sequence>
<reference evidence="1 2" key="1">
    <citation type="journal article" date="2013" name="BMC Genomics">
        <title>The miniature genome of a carnivorous plant Genlisea aurea contains a low number of genes and short non-coding sequences.</title>
        <authorList>
            <person name="Leushkin E.V."/>
            <person name="Sutormin R.A."/>
            <person name="Nabieva E.R."/>
            <person name="Penin A.A."/>
            <person name="Kondrashov A.S."/>
            <person name="Logacheva M.D."/>
        </authorList>
    </citation>
    <scope>NUCLEOTIDE SEQUENCE [LARGE SCALE GENOMIC DNA]</scope>
</reference>
<keyword evidence="2" id="KW-1185">Reference proteome</keyword>
<organism evidence="1 2">
    <name type="scientific">Genlisea aurea</name>
    <dbReference type="NCBI Taxonomy" id="192259"/>
    <lineage>
        <taxon>Eukaryota</taxon>
        <taxon>Viridiplantae</taxon>
        <taxon>Streptophyta</taxon>
        <taxon>Embryophyta</taxon>
        <taxon>Tracheophyta</taxon>
        <taxon>Spermatophyta</taxon>
        <taxon>Magnoliopsida</taxon>
        <taxon>eudicotyledons</taxon>
        <taxon>Gunneridae</taxon>
        <taxon>Pentapetalae</taxon>
        <taxon>asterids</taxon>
        <taxon>lamiids</taxon>
        <taxon>Lamiales</taxon>
        <taxon>Lentibulariaceae</taxon>
        <taxon>Genlisea</taxon>
    </lineage>
</organism>
<dbReference type="Proteomes" id="UP000015453">
    <property type="component" value="Unassembled WGS sequence"/>
</dbReference>
<feature type="non-terminal residue" evidence="1">
    <location>
        <position position="1"/>
    </location>
</feature>
<evidence type="ECO:0000313" key="2">
    <source>
        <dbReference type="Proteomes" id="UP000015453"/>
    </source>
</evidence>
<protein>
    <submittedName>
        <fullName evidence="1">Uncharacterized protein</fullName>
    </submittedName>
</protein>
<dbReference type="AlphaFoldDB" id="S8CCL9"/>